<evidence type="ECO:0000313" key="3">
    <source>
        <dbReference type="EMBL" id="MCQ0970489.1"/>
    </source>
</evidence>
<evidence type="ECO:0000256" key="2">
    <source>
        <dbReference type="SAM" id="SignalP"/>
    </source>
</evidence>
<name>A0ABT1MRY5_9RHOB</name>
<dbReference type="Pfam" id="PF13416">
    <property type="entry name" value="SBP_bac_8"/>
    <property type="match status" value="1"/>
</dbReference>
<feature type="chain" id="PRO_5045248573" evidence="2">
    <location>
        <begin position="23"/>
        <end position="343"/>
    </location>
</feature>
<sequence>MMMKKLFLTSAAIGLISTAAQAETLVVSSWGGSFRDLIDETIAAKFTEETGVEVEFITGGTIDRLNQANLSKDNPESDVTFTTSHVGWLYRNQGLFEELDMSKIPNAENLVEQARISPSHIGAWAYVYTIGYLPDMLPEGITFESWNDLWSPELAGMIALPDFDPSHIVAVAAMLEDVKIEDWRDATDKLLALRPNIRALYTNDANSQQLLSTGETPVQVILSMNAYHIQSQGLDVELAMPSEGAVLGVDTMGITAGTDKIDLAYQFLNAALDPEVQAQIAEIKKGSPVVSNVELPEELASLPGIFTTPEEWAEQTLVIPDEFRAETIGEWRQWFSENMTASN</sequence>
<dbReference type="EMBL" id="JAKZEU010000002">
    <property type="protein sequence ID" value="MCQ0970489.1"/>
    <property type="molecule type" value="Genomic_DNA"/>
</dbReference>
<dbReference type="PANTHER" id="PTHR30222">
    <property type="entry name" value="SPERMIDINE/PUTRESCINE-BINDING PERIPLASMIC PROTEIN"/>
    <property type="match status" value="1"/>
</dbReference>
<gene>
    <name evidence="3" type="ORF">MLD63_08645</name>
</gene>
<dbReference type="SUPFAM" id="SSF53850">
    <property type="entry name" value="Periplasmic binding protein-like II"/>
    <property type="match status" value="1"/>
</dbReference>
<dbReference type="Proteomes" id="UP001203945">
    <property type="component" value="Unassembled WGS sequence"/>
</dbReference>
<organism evidence="3 4">
    <name type="scientific">Paracoccus albicereus</name>
    <dbReference type="NCBI Taxonomy" id="2922394"/>
    <lineage>
        <taxon>Bacteria</taxon>
        <taxon>Pseudomonadati</taxon>
        <taxon>Pseudomonadota</taxon>
        <taxon>Alphaproteobacteria</taxon>
        <taxon>Rhodobacterales</taxon>
        <taxon>Paracoccaceae</taxon>
        <taxon>Paracoccus</taxon>
    </lineage>
</organism>
<dbReference type="RefSeq" id="WP_255329461.1">
    <property type="nucleotide sequence ID" value="NZ_JAKZEU010000002.1"/>
</dbReference>
<dbReference type="PANTHER" id="PTHR30222:SF17">
    <property type="entry name" value="SPERMIDINE_PUTRESCINE-BINDING PERIPLASMIC PROTEIN"/>
    <property type="match status" value="1"/>
</dbReference>
<protein>
    <submittedName>
        <fullName evidence="3">ABC transporter substrate-binding protein</fullName>
    </submittedName>
</protein>
<proteinExistence type="predicted"/>
<comment type="caution">
    <text evidence="3">The sequence shown here is derived from an EMBL/GenBank/DDBJ whole genome shotgun (WGS) entry which is preliminary data.</text>
</comment>
<accession>A0ABT1MRY5</accession>
<dbReference type="Gene3D" id="3.40.190.10">
    <property type="entry name" value="Periplasmic binding protein-like II"/>
    <property type="match status" value="2"/>
</dbReference>
<dbReference type="CDD" id="cd13589">
    <property type="entry name" value="PBP2_polyamine_RpCGA009"/>
    <property type="match status" value="1"/>
</dbReference>
<evidence type="ECO:0000256" key="1">
    <source>
        <dbReference type="ARBA" id="ARBA00022729"/>
    </source>
</evidence>
<keyword evidence="1 2" id="KW-0732">Signal</keyword>
<keyword evidence="4" id="KW-1185">Reference proteome</keyword>
<evidence type="ECO:0000313" key="4">
    <source>
        <dbReference type="Proteomes" id="UP001203945"/>
    </source>
</evidence>
<dbReference type="InterPro" id="IPR006059">
    <property type="entry name" value="SBP"/>
</dbReference>
<feature type="signal peptide" evidence="2">
    <location>
        <begin position="1"/>
        <end position="22"/>
    </location>
</feature>
<reference evidence="3 4" key="1">
    <citation type="submission" date="2022-03" db="EMBL/GenBank/DDBJ databases">
        <authorList>
            <person name="He Y."/>
        </authorList>
    </citation>
    <scope>NUCLEOTIDE SEQUENCE [LARGE SCALE GENOMIC DNA]</scope>
    <source>
        <strain evidence="3 4">TK19116</strain>
    </source>
</reference>